<accession>A0A845GG47</accession>
<dbReference type="PANTHER" id="PTHR45339">
    <property type="entry name" value="HYBRID SIGNAL TRANSDUCTION HISTIDINE KINASE J"/>
    <property type="match status" value="1"/>
</dbReference>
<feature type="non-terminal residue" evidence="4">
    <location>
        <position position="120"/>
    </location>
</feature>
<keyword evidence="1 2" id="KW-0597">Phosphoprotein</keyword>
<dbReference type="EMBL" id="WWCW01000508">
    <property type="protein sequence ID" value="MYM92196.1"/>
    <property type="molecule type" value="Genomic_DNA"/>
</dbReference>
<proteinExistence type="predicted"/>
<dbReference type="SUPFAM" id="SSF52172">
    <property type="entry name" value="CheY-like"/>
    <property type="match status" value="1"/>
</dbReference>
<feature type="non-terminal residue" evidence="4">
    <location>
        <position position="1"/>
    </location>
</feature>
<comment type="caution">
    <text evidence="4">The sequence shown here is derived from an EMBL/GenBank/DDBJ whole genome shotgun (WGS) entry which is preliminary data.</text>
</comment>
<feature type="modified residue" description="4-aspartylphosphate" evidence="2">
    <location>
        <position position="82"/>
    </location>
</feature>
<dbReference type="AlphaFoldDB" id="A0A845GG47"/>
<name>A0A845GG47_9BURK</name>
<organism evidence="4 5">
    <name type="scientific">Duganella vulcania</name>
    <dbReference type="NCBI Taxonomy" id="2692166"/>
    <lineage>
        <taxon>Bacteria</taxon>
        <taxon>Pseudomonadati</taxon>
        <taxon>Pseudomonadota</taxon>
        <taxon>Betaproteobacteria</taxon>
        <taxon>Burkholderiales</taxon>
        <taxon>Oxalobacteraceae</taxon>
        <taxon>Telluria group</taxon>
        <taxon>Duganella</taxon>
    </lineage>
</organism>
<sequence>LDRVAGLFAGGPGTAPAAPHGRLDGQLDGMRVLLVEDNEINQEVAQMMLLHAGATVETVANGQLAVDLLRADPRRCDLVLMDVQMPVLNGYDATAAIRAAGGPLARLPVVAMTANVMEDD</sequence>
<protein>
    <submittedName>
        <fullName evidence="4">Response regulator</fullName>
    </submittedName>
</protein>
<evidence type="ECO:0000259" key="3">
    <source>
        <dbReference type="PROSITE" id="PS50110"/>
    </source>
</evidence>
<evidence type="ECO:0000256" key="1">
    <source>
        <dbReference type="ARBA" id="ARBA00022553"/>
    </source>
</evidence>
<reference evidence="4 5" key="1">
    <citation type="submission" date="2020-01" db="EMBL/GenBank/DDBJ databases">
        <title>Novel species isolated from a subtropical stream in China.</title>
        <authorList>
            <person name="Lu H."/>
        </authorList>
    </citation>
    <scope>NUCLEOTIDE SEQUENCE [LARGE SCALE GENOMIC DNA]</scope>
    <source>
        <strain evidence="4 5">FT82W</strain>
    </source>
</reference>
<gene>
    <name evidence="4" type="ORF">GTP91_34160</name>
</gene>
<dbReference type="Pfam" id="PF00072">
    <property type="entry name" value="Response_reg"/>
    <property type="match status" value="1"/>
</dbReference>
<feature type="domain" description="Response regulatory" evidence="3">
    <location>
        <begin position="31"/>
        <end position="120"/>
    </location>
</feature>
<evidence type="ECO:0000313" key="5">
    <source>
        <dbReference type="Proteomes" id="UP000470302"/>
    </source>
</evidence>
<dbReference type="Gene3D" id="3.40.50.2300">
    <property type="match status" value="1"/>
</dbReference>
<dbReference type="RefSeq" id="WP_161100636.1">
    <property type="nucleotide sequence ID" value="NZ_WWCW01000508.1"/>
</dbReference>
<dbReference type="Proteomes" id="UP000470302">
    <property type="component" value="Unassembled WGS sequence"/>
</dbReference>
<dbReference type="SMART" id="SM00448">
    <property type="entry name" value="REC"/>
    <property type="match status" value="1"/>
</dbReference>
<dbReference type="GO" id="GO:0000160">
    <property type="term" value="P:phosphorelay signal transduction system"/>
    <property type="evidence" value="ECO:0007669"/>
    <property type="project" value="InterPro"/>
</dbReference>
<dbReference type="PANTHER" id="PTHR45339:SF3">
    <property type="entry name" value="HISTIDINE KINASE"/>
    <property type="match status" value="1"/>
</dbReference>
<dbReference type="InterPro" id="IPR011006">
    <property type="entry name" value="CheY-like_superfamily"/>
</dbReference>
<dbReference type="CDD" id="cd17546">
    <property type="entry name" value="REC_hyHK_CKI1_RcsC-like"/>
    <property type="match status" value="1"/>
</dbReference>
<evidence type="ECO:0000313" key="4">
    <source>
        <dbReference type="EMBL" id="MYM92196.1"/>
    </source>
</evidence>
<evidence type="ECO:0000256" key="2">
    <source>
        <dbReference type="PROSITE-ProRule" id="PRU00169"/>
    </source>
</evidence>
<dbReference type="PROSITE" id="PS50110">
    <property type="entry name" value="RESPONSE_REGULATORY"/>
    <property type="match status" value="1"/>
</dbReference>
<dbReference type="InterPro" id="IPR001789">
    <property type="entry name" value="Sig_transdc_resp-reg_receiver"/>
</dbReference>